<dbReference type="RefSeq" id="WP_063673616.1">
    <property type="nucleotide sequence ID" value="NZ_CP014841.1"/>
</dbReference>
<keyword evidence="1" id="KW-1133">Transmembrane helix</keyword>
<dbReference type="Proteomes" id="UP000077255">
    <property type="component" value="Chromosome"/>
</dbReference>
<reference evidence="2 3" key="1">
    <citation type="submission" date="2016-02" db="EMBL/GenBank/DDBJ databases">
        <title>Complete genome sequencing and analysis of ATSB10, Dyella thiooxydans isolated from rhizosphere soil of sunflower (Helianthus annuus L.).</title>
        <authorList>
            <person name="Lee Y."/>
            <person name="Hwangbo K."/>
            <person name="Chung H."/>
            <person name="Yoo J."/>
            <person name="Kim K.Y."/>
            <person name="Sa T.M."/>
            <person name="Um Y."/>
            <person name="Madhaiyan M."/>
        </authorList>
    </citation>
    <scope>NUCLEOTIDE SEQUENCE [LARGE SCALE GENOMIC DNA]</scope>
    <source>
        <strain evidence="2 3">ATSB10</strain>
    </source>
</reference>
<dbReference type="STRING" id="445710.ATSB10_31490"/>
<dbReference type="PATRIC" id="fig|445710.3.peg.3148"/>
<keyword evidence="1" id="KW-0472">Membrane</keyword>
<dbReference type="EMBL" id="CP014841">
    <property type="protein sequence ID" value="AND70603.1"/>
    <property type="molecule type" value="Genomic_DNA"/>
</dbReference>
<keyword evidence="3" id="KW-1185">Reference proteome</keyword>
<evidence type="ECO:0000313" key="2">
    <source>
        <dbReference type="EMBL" id="AND70603.1"/>
    </source>
</evidence>
<evidence type="ECO:0000313" key="3">
    <source>
        <dbReference type="Proteomes" id="UP000077255"/>
    </source>
</evidence>
<sequence>MNKPPVWFYVVATAALLWNLAGCVAFVADLQLRPEDIAKLPDAQQMLYRERPLWAIAATGIAVVGGALGCLGLLLRKRWATGLLIASLLGVLAQDVGLFIMLENLKAANPVAPLLQGAVLLVAIGLVPLAGWAGARGWTR</sequence>
<protein>
    <recommendedName>
        <fullName evidence="4">Sugar transporter</fullName>
    </recommendedName>
</protein>
<dbReference type="OrthoDB" id="1143964at2"/>
<evidence type="ECO:0000256" key="1">
    <source>
        <dbReference type="SAM" id="Phobius"/>
    </source>
</evidence>
<accession>A0A160N3M9</accession>
<proteinExistence type="predicted"/>
<dbReference type="AlphaFoldDB" id="A0A160N3M9"/>
<organism evidence="2 3">
    <name type="scientific">Dyella thiooxydans</name>
    <dbReference type="NCBI Taxonomy" id="445710"/>
    <lineage>
        <taxon>Bacteria</taxon>
        <taxon>Pseudomonadati</taxon>
        <taxon>Pseudomonadota</taxon>
        <taxon>Gammaproteobacteria</taxon>
        <taxon>Lysobacterales</taxon>
        <taxon>Rhodanobacteraceae</taxon>
        <taxon>Dyella</taxon>
    </lineage>
</organism>
<feature type="transmembrane region" description="Helical" evidence="1">
    <location>
        <begin position="81"/>
        <end position="102"/>
    </location>
</feature>
<dbReference type="KEGG" id="dtx:ATSB10_31490"/>
<feature type="transmembrane region" description="Helical" evidence="1">
    <location>
        <begin position="53"/>
        <end position="75"/>
    </location>
</feature>
<name>A0A160N3M9_9GAMM</name>
<gene>
    <name evidence="2" type="ORF">ATSB10_31490</name>
</gene>
<feature type="transmembrane region" description="Helical" evidence="1">
    <location>
        <begin position="6"/>
        <end position="32"/>
    </location>
</feature>
<feature type="transmembrane region" description="Helical" evidence="1">
    <location>
        <begin position="114"/>
        <end position="135"/>
    </location>
</feature>
<keyword evidence="1" id="KW-0812">Transmembrane</keyword>
<evidence type="ECO:0008006" key="4">
    <source>
        <dbReference type="Google" id="ProtNLM"/>
    </source>
</evidence>